<reference evidence="2" key="1">
    <citation type="journal article" date="2020" name="bioRxiv">
        <title>A rank-normalized archaeal taxonomy based on genome phylogeny resolves widespread incomplete and uneven classifications.</title>
        <authorList>
            <person name="Rinke C."/>
            <person name="Chuvochina M."/>
            <person name="Mussig A.J."/>
            <person name="Chaumeil P.-A."/>
            <person name="Waite D.W."/>
            <person name="Whitman W.B."/>
            <person name="Parks D.H."/>
            <person name="Hugenholtz P."/>
        </authorList>
    </citation>
    <scope>NUCLEOTIDE SEQUENCE [LARGE SCALE GENOMIC DNA]</scope>
</reference>
<dbReference type="Gene3D" id="2.160.20.10">
    <property type="entry name" value="Single-stranded right-handed beta-helix, Pectin lyase-like"/>
    <property type="match status" value="1"/>
</dbReference>
<dbReference type="SUPFAM" id="SSF51126">
    <property type="entry name" value="Pectin lyase-like"/>
    <property type="match status" value="1"/>
</dbReference>
<accession>A0A7J4IYP9</accession>
<gene>
    <name evidence="1" type="ORF">HA254_02030</name>
</gene>
<evidence type="ECO:0000313" key="1">
    <source>
        <dbReference type="EMBL" id="HIH09425.1"/>
    </source>
</evidence>
<dbReference type="InterPro" id="IPR059226">
    <property type="entry name" value="Choice_anch_Q_dom"/>
</dbReference>
<dbReference type="InterPro" id="IPR012334">
    <property type="entry name" value="Pectin_lyas_fold"/>
</dbReference>
<organism evidence="1 2">
    <name type="scientific">Candidatus Iainarchaeum sp</name>
    <dbReference type="NCBI Taxonomy" id="3101447"/>
    <lineage>
        <taxon>Archaea</taxon>
        <taxon>Candidatus Iainarchaeota</taxon>
        <taxon>Candidatus Iainarchaeia</taxon>
        <taxon>Candidatus Iainarchaeales</taxon>
        <taxon>Candidatus Iainarchaeaceae</taxon>
        <taxon>Candidatus Iainarchaeum</taxon>
    </lineage>
</organism>
<protein>
    <submittedName>
        <fullName evidence="1">Right-handed parallel beta-helix repeat-containing protein</fullName>
    </submittedName>
</protein>
<dbReference type="InterPro" id="IPR006626">
    <property type="entry name" value="PbH1"/>
</dbReference>
<evidence type="ECO:0000313" key="2">
    <source>
        <dbReference type="Proteomes" id="UP000565078"/>
    </source>
</evidence>
<dbReference type="InterPro" id="IPR036903">
    <property type="entry name" value="Nup98_auto-Pept-S59_dom_sf"/>
</dbReference>
<name>A0A7J4IYP9_9ARCH</name>
<dbReference type="Proteomes" id="UP000565078">
    <property type="component" value="Unassembled WGS sequence"/>
</dbReference>
<dbReference type="SMART" id="SM00710">
    <property type="entry name" value="PbH1"/>
    <property type="match status" value="5"/>
</dbReference>
<sequence length="620" mass="67051">GLPTGSNDGSSWENAWAEFSNIDWGQLQSEAATEPVTVFLKKGSVSNAPLIAKGSGSAQNRIVFTTHTSDFGPNPAIENATDSIDTAGFDYLTMENIEIRGSPYTASKSRGVVVRYDSEHITLRNLDIHDIDAHGIAFTVKGTPSGQISAKNTLVENSRIYNIMGSAASHSGIYGGPGYSIIRGNRIYRVCTDAIMGSFDNSVIEGNEIYQLGLAELGPKCPSTHPDAMQLTPQNITIRNNFLHDLLSQGIFLESYGRPMGNIEISNNIFINVPSGRGAINIKEANDRNNHIFGYIRVMNNSISRGSSVMTLYSTRNTPDSLSELDEVVFKNNAWGAETRGVQFGTSNSKSINLISNNNIIGNGSMNLKGTAYTTLEDWQSALGGCQGKENDCKSHWAKSPQFISPIDVHLQAGSMAINGGADLSEYFSADNNGTPRPQGAGWDIGAYEYYAGLAMQPIAPNEPAGTPPQSGQKCSQARAGIESPYINPNNCPIPIATKFDIKPDFNSLDITAITDLNLGILQHGKISWNDADINLTAKVNSGYDRLNLDADLNITKHKIALNQNSLPQLNFPATITLYNTDFRSPKILKDGTECIACRIISYERSAKTIVFSVPGFGPN</sequence>
<proteinExistence type="predicted"/>
<dbReference type="InterPro" id="IPR011050">
    <property type="entry name" value="Pectin_lyase_fold/virulence"/>
</dbReference>
<dbReference type="NCBIfam" id="NF041518">
    <property type="entry name" value="choice_anch_Q"/>
    <property type="match status" value="1"/>
</dbReference>
<feature type="non-terminal residue" evidence="1">
    <location>
        <position position="1"/>
    </location>
</feature>
<dbReference type="EMBL" id="DUGC01000036">
    <property type="protein sequence ID" value="HIH09425.1"/>
    <property type="molecule type" value="Genomic_DNA"/>
</dbReference>
<dbReference type="AlphaFoldDB" id="A0A7J4IYP9"/>
<comment type="caution">
    <text evidence="1">The sequence shown here is derived from an EMBL/GenBank/DDBJ whole genome shotgun (WGS) entry which is preliminary data.</text>
</comment>
<dbReference type="SUPFAM" id="SSF82215">
    <property type="entry name" value="C-terminal autoproteolytic domain of nucleoporin nup98"/>
    <property type="match status" value="1"/>
</dbReference>